<dbReference type="FunFam" id="1.20.1250.20:FF:000134">
    <property type="entry name" value="MFS sugar transporter protein"/>
    <property type="match status" value="1"/>
</dbReference>
<dbReference type="PRINTS" id="PR00171">
    <property type="entry name" value="SUGRTRNSPORT"/>
</dbReference>
<dbReference type="GO" id="GO:0016020">
    <property type="term" value="C:membrane"/>
    <property type="evidence" value="ECO:0007669"/>
    <property type="project" value="UniProtKB-SubCell"/>
</dbReference>
<feature type="compositionally biased region" description="Polar residues" evidence="8">
    <location>
        <begin position="520"/>
        <end position="529"/>
    </location>
</feature>
<feature type="transmembrane region" description="Helical" evidence="9">
    <location>
        <begin position="298"/>
        <end position="319"/>
    </location>
</feature>
<keyword evidence="11" id="KW-0762">Sugar transport</keyword>
<evidence type="ECO:0000256" key="6">
    <source>
        <dbReference type="ARBA" id="ARBA00023136"/>
    </source>
</evidence>
<feature type="transmembrane region" description="Helical" evidence="9">
    <location>
        <begin position="56"/>
        <end position="74"/>
    </location>
</feature>
<gene>
    <name evidence="11" type="ORF">NKR23_g6772</name>
</gene>
<comment type="similarity">
    <text evidence="2 7">Belongs to the major facilitator superfamily. Sugar transporter (TC 2.A.1.1) family.</text>
</comment>
<evidence type="ECO:0000256" key="1">
    <source>
        <dbReference type="ARBA" id="ARBA00004141"/>
    </source>
</evidence>
<feature type="region of interest" description="Disordered" evidence="8">
    <location>
        <begin position="475"/>
        <end position="529"/>
    </location>
</feature>
<evidence type="ECO:0000256" key="7">
    <source>
        <dbReference type="RuleBase" id="RU003346"/>
    </source>
</evidence>
<evidence type="ECO:0000256" key="3">
    <source>
        <dbReference type="ARBA" id="ARBA00022448"/>
    </source>
</evidence>
<evidence type="ECO:0000259" key="10">
    <source>
        <dbReference type="PROSITE" id="PS50850"/>
    </source>
</evidence>
<feature type="transmembrane region" description="Helical" evidence="9">
    <location>
        <begin position="391"/>
        <end position="413"/>
    </location>
</feature>
<evidence type="ECO:0000256" key="5">
    <source>
        <dbReference type="ARBA" id="ARBA00022989"/>
    </source>
</evidence>
<evidence type="ECO:0000256" key="2">
    <source>
        <dbReference type="ARBA" id="ARBA00010992"/>
    </source>
</evidence>
<keyword evidence="3 7" id="KW-0813">Transport</keyword>
<dbReference type="InterPro" id="IPR020846">
    <property type="entry name" value="MFS_dom"/>
</dbReference>
<protein>
    <submittedName>
        <fullName evidence="11">Sugar transporter STL1</fullName>
    </submittedName>
</protein>
<accession>A0AA38VNN5</accession>
<feature type="compositionally biased region" description="Basic and acidic residues" evidence="8">
    <location>
        <begin position="475"/>
        <end position="516"/>
    </location>
</feature>
<feature type="domain" description="Major facilitator superfamily (MFS) profile" evidence="10">
    <location>
        <begin position="13"/>
        <end position="444"/>
    </location>
</feature>
<feature type="transmembrane region" description="Helical" evidence="9">
    <location>
        <begin position="171"/>
        <end position="193"/>
    </location>
</feature>
<dbReference type="EMBL" id="JANBVO010000020">
    <property type="protein sequence ID" value="KAJ9143067.1"/>
    <property type="molecule type" value="Genomic_DNA"/>
</dbReference>
<dbReference type="InterPro" id="IPR036259">
    <property type="entry name" value="MFS_trans_sf"/>
</dbReference>
<name>A0AA38VNN5_9PEZI</name>
<dbReference type="PANTHER" id="PTHR48022">
    <property type="entry name" value="PLASTIDIC GLUCOSE TRANSPORTER 4"/>
    <property type="match status" value="1"/>
</dbReference>
<evidence type="ECO:0000313" key="12">
    <source>
        <dbReference type="Proteomes" id="UP001174694"/>
    </source>
</evidence>
<reference evidence="11" key="1">
    <citation type="submission" date="2022-07" db="EMBL/GenBank/DDBJ databases">
        <title>Fungi with potential for degradation of polypropylene.</title>
        <authorList>
            <person name="Gostincar C."/>
        </authorList>
    </citation>
    <scope>NUCLEOTIDE SEQUENCE</scope>
    <source>
        <strain evidence="11">EXF-13308</strain>
    </source>
</reference>
<dbReference type="PROSITE" id="PS50850">
    <property type="entry name" value="MFS"/>
    <property type="match status" value="1"/>
</dbReference>
<evidence type="ECO:0000256" key="9">
    <source>
        <dbReference type="SAM" id="Phobius"/>
    </source>
</evidence>
<feature type="transmembrane region" description="Helical" evidence="9">
    <location>
        <begin position="259"/>
        <end position="278"/>
    </location>
</feature>
<keyword evidence="5 9" id="KW-1133">Transmembrane helix</keyword>
<feature type="transmembrane region" description="Helical" evidence="9">
    <location>
        <begin position="419"/>
        <end position="440"/>
    </location>
</feature>
<feature type="transmembrane region" description="Helical" evidence="9">
    <location>
        <begin position="106"/>
        <end position="127"/>
    </location>
</feature>
<sequence length="529" mass="58044">MKPLRGKPLTVAITTACSMGFLLFGYDQGVMGAVIGTTSFINQFNNPSPLQQGLIVGLYDLGCLAGSLAAFVFGERLGRKRSIYIGGWIVIIGAILQVTARVVSHLIVARVVTGVGVGIMTAVVPTWQAEVSRSGNRGALITVEAANIIFGFVISNWVSFGSNYATSNFQWIFPIALQTIFAIYLLIVGPFLVESPRWIAHHKSVEEATTVISRLLDKPETDEEVLQIRNEIKMALEEEESSSWTEIFRNGGQQNLRRMLLGVGALYMQQMSGINTIGYYLPVILKDYVGLSDTTSRIVAAAGSMNYFVFSIMPIWFIDKVGRRPCMLWGAAGMSVVSALICVGFNVPGNGGAIMTVVMYFLFYSVFALSYLNVSWIYAPEINSLKMRSMGASLASASNWLFNGIAVTVTPIGLDNIGWKYYLVWAVLNASFIPIVYFLYPETKGLSLEEIDHVFVGQGYGWDCMTQGVKESIKGHPSLEMHSEPTVESARARDEEKGFSEVSDRTSDKRREKGVGEDSGSATNIEFAR</sequence>
<dbReference type="Gene3D" id="1.20.1250.20">
    <property type="entry name" value="MFS general substrate transporter like domains"/>
    <property type="match status" value="1"/>
</dbReference>
<dbReference type="Proteomes" id="UP001174694">
    <property type="component" value="Unassembled WGS sequence"/>
</dbReference>
<dbReference type="NCBIfam" id="TIGR00879">
    <property type="entry name" value="SP"/>
    <property type="match status" value="1"/>
</dbReference>
<dbReference type="Pfam" id="PF00083">
    <property type="entry name" value="Sugar_tr"/>
    <property type="match status" value="1"/>
</dbReference>
<dbReference type="AlphaFoldDB" id="A0AA38VNN5"/>
<feature type="transmembrane region" description="Helical" evidence="9">
    <location>
        <begin position="139"/>
        <end position="159"/>
    </location>
</feature>
<feature type="transmembrane region" description="Helical" evidence="9">
    <location>
        <begin position="83"/>
        <end position="100"/>
    </location>
</feature>
<organism evidence="11 12">
    <name type="scientific">Pleurostoma richardsiae</name>
    <dbReference type="NCBI Taxonomy" id="41990"/>
    <lineage>
        <taxon>Eukaryota</taxon>
        <taxon>Fungi</taxon>
        <taxon>Dikarya</taxon>
        <taxon>Ascomycota</taxon>
        <taxon>Pezizomycotina</taxon>
        <taxon>Sordariomycetes</taxon>
        <taxon>Sordariomycetidae</taxon>
        <taxon>Calosphaeriales</taxon>
        <taxon>Pleurostomataceae</taxon>
        <taxon>Pleurostoma</taxon>
    </lineage>
</organism>
<dbReference type="PANTHER" id="PTHR48022:SF28">
    <property type="entry name" value="MAJOR FACILITATOR SUPERFAMILY (MFS) PROFILE DOMAIN-CONTAINING PROTEIN-RELATED"/>
    <property type="match status" value="1"/>
</dbReference>
<keyword evidence="4 9" id="KW-0812">Transmembrane</keyword>
<comment type="caution">
    <text evidence="11">The sequence shown here is derived from an EMBL/GenBank/DDBJ whole genome shotgun (WGS) entry which is preliminary data.</text>
</comment>
<feature type="transmembrane region" description="Helical" evidence="9">
    <location>
        <begin position="326"/>
        <end position="347"/>
    </location>
</feature>
<proteinExistence type="inferred from homology"/>
<evidence type="ECO:0000313" key="11">
    <source>
        <dbReference type="EMBL" id="KAJ9143067.1"/>
    </source>
</evidence>
<dbReference type="GO" id="GO:0005351">
    <property type="term" value="F:carbohydrate:proton symporter activity"/>
    <property type="evidence" value="ECO:0007669"/>
    <property type="project" value="TreeGrafter"/>
</dbReference>
<keyword evidence="6 9" id="KW-0472">Membrane</keyword>
<evidence type="ECO:0000256" key="8">
    <source>
        <dbReference type="SAM" id="MobiDB-lite"/>
    </source>
</evidence>
<feature type="transmembrane region" description="Helical" evidence="9">
    <location>
        <begin position="353"/>
        <end position="379"/>
    </location>
</feature>
<dbReference type="InterPro" id="IPR005828">
    <property type="entry name" value="MFS_sugar_transport-like"/>
</dbReference>
<dbReference type="SUPFAM" id="SSF103473">
    <property type="entry name" value="MFS general substrate transporter"/>
    <property type="match status" value="1"/>
</dbReference>
<dbReference type="InterPro" id="IPR003663">
    <property type="entry name" value="Sugar/inositol_transpt"/>
</dbReference>
<evidence type="ECO:0000256" key="4">
    <source>
        <dbReference type="ARBA" id="ARBA00022692"/>
    </source>
</evidence>
<keyword evidence="12" id="KW-1185">Reference proteome</keyword>
<comment type="subcellular location">
    <subcellularLocation>
        <location evidence="1">Membrane</location>
        <topology evidence="1">Multi-pass membrane protein</topology>
    </subcellularLocation>
</comment>
<dbReference type="InterPro" id="IPR050360">
    <property type="entry name" value="MFS_Sugar_Transporters"/>
</dbReference>